<evidence type="ECO:0000256" key="1">
    <source>
        <dbReference type="ARBA" id="ARBA00022723"/>
    </source>
</evidence>
<evidence type="ECO:0000313" key="6">
    <source>
        <dbReference type="WBParaSite" id="nRc.2.0.1.t14007-RA"/>
    </source>
</evidence>
<dbReference type="InterPro" id="IPR006249">
    <property type="entry name" value="Aconitase/IRP2"/>
</dbReference>
<evidence type="ECO:0000256" key="3">
    <source>
        <dbReference type="ARBA" id="ARBA00023014"/>
    </source>
</evidence>
<name>A0A915IIK6_ROMCU</name>
<dbReference type="Gene3D" id="3.30.499.10">
    <property type="entry name" value="Aconitase, domain 3"/>
    <property type="match status" value="1"/>
</dbReference>
<dbReference type="PRINTS" id="PR00415">
    <property type="entry name" value="ACONITASE"/>
</dbReference>
<dbReference type="InterPro" id="IPR015931">
    <property type="entry name" value="Acnase/IPM_dHydase_lsu_aba_1/3"/>
</dbReference>
<evidence type="ECO:0000256" key="2">
    <source>
        <dbReference type="ARBA" id="ARBA00023004"/>
    </source>
</evidence>
<dbReference type="AlphaFoldDB" id="A0A915IIK6"/>
<dbReference type="WBParaSite" id="nRc.2.0.1.t14007-RA">
    <property type="protein sequence ID" value="nRc.2.0.1.t14007-RA"/>
    <property type="gene ID" value="nRc.2.0.1.g14007"/>
</dbReference>
<dbReference type="OMA" id="IRRILWT"/>
<reference evidence="6" key="1">
    <citation type="submission" date="2022-11" db="UniProtKB">
        <authorList>
            <consortium name="WormBaseParasite"/>
        </authorList>
    </citation>
    <scope>IDENTIFICATION</scope>
</reference>
<dbReference type="Proteomes" id="UP000887565">
    <property type="component" value="Unplaced"/>
</dbReference>
<evidence type="ECO:0000313" key="5">
    <source>
        <dbReference type="Proteomes" id="UP000887565"/>
    </source>
</evidence>
<dbReference type="GO" id="GO:0046872">
    <property type="term" value="F:metal ion binding"/>
    <property type="evidence" value="ECO:0007669"/>
    <property type="project" value="UniProtKB-KW"/>
</dbReference>
<keyword evidence="5" id="KW-1185">Reference proteome</keyword>
<protein>
    <submittedName>
        <fullName evidence="6">Aconitase/3-isopropylmalate dehydratase large subunit alpha/beta/alpha domain-containing protein</fullName>
    </submittedName>
</protein>
<dbReference type="Pfam" id="PF00330">
    <property type="entry name" value="Aconitase"/>
    <property type="match status" value="1"/>
</dbReference>
<keyword evidence="1" id="KW-0479">Metal-binding</keyword>
<evidence type="ECO:0000259" key="4">
    <source>
        <dbReference type="Pfam" id="PF00330"/>
    </source>
</evidence>
<dbReference type="GO" id="GO:0051536">
    <property type="term" value="F:iron-sulfur cluster binding"/>
    <property type="evidence" value="ECO:0007669"/>
    <property type="project" value="UniProtKB-KW"/>
</dbReference>
<dbReference type="PANTHER" id="PTHR11670">
    <property type="entry name" value="ACONITASE/IRON-RESPONSIVE ELEMENT FAMILY MEMBER"/>
    <property type="match status" value="1"/>
</dbReference>
<keyword evidence="2" id="KW-0408">Iron</keyword>
<organism evidence="5 6">
    <name type="scientific">Romanomermis culicivorax</name>
    <name type="common">Nematode worm</name>
    <dbReference type="NCBI Taxonomy" id="13658"/>
    <lineage>
        <taxon>Eukaryota</taxon>
        <taxon>Metazoa</taxon>
        <taxon>Ecdysozoa</taxon>
        <taxon>Nematoda</taxon>
        <taxon>Enoplea</taxon>
        <taxon>Dorylaimia</taxon>
        <taxon>Mermithida</taxon>
        <taxon>Mermithoidea</taxon>
        <taxon>Mermithidae</taxon>
        <taxon>Romanomermis</taxon>
    </lineage>
</organism>
<dbReference type="InterPro" id="IPR036008">
    <property type="entry name" value="Aconitase_4Fe-4S_dom"/>
</dbReference>
<dbReference type="SUPFAM" id="SSF53732">
    <property type="entry name" value="Aconitase iron-sulfur domain"/>
    <property type="match status" value="1"/>
</dbReference>
<keyword evidence="3" id="KW-0411">Iron-sulfur</keyword>
<dbReference type="InterPro" id="IPR001030">
    <property type="entry name" value="Acoase/IPM_deHydtase_lsu_aba"/>
</dbReference>
<feature type="domain" description="Aconitase/3-isopropylmalate dehydratase large subunit alpha/beta/alpha" evidence="4">
    <location>
        <begin position="68"/>
        <end position="246"/>
    </location>
</feature>
<accession>A0A915IIK6</accession>
<sequence>MALKQFKDIEKAIKHTDGKNYKYYDVTALNDPRYDRLPLSIRVLLESAVRNCDDFRVKRADVENIFNWEKNQSSNTEIPFQPARVVLQDFTGVPAVVDLAAMRDAVVKLKGDPKKINPVCPADLVVDHSVQVDYFGDSKALERNQETEFERNKERFQFLKWGASSFKNMLIVPPGSGIVHQVNLEYLARVVFTDNYSLYPDSLVGTDSHTTMICGLGVLGFGVGGIEAEAVMLNQPMSMVLPEVIGY</sequence>
<proteinExistence type="predicted"/>